<feature type="region of interest" description="Disordered" evidence="11">
    <location>
        <begin position="397"/>
        <end position="424"/>
    </location>
</feature>
<comment type="similarity">
    <text evidence="1 9 10">Belongs to the DNA mismatch repair MutS family.</text>
</comment>
<dbReference type="EMBL" id="RDQK01000010">
    <property type="protein sequence ID" value="RMX10343.1"/>
    <property type="molecule type" value="Genomic_DNA"/>
</dbReference>
<feature type="binding site" evidence="9">
    <location>
        <begin position="664"/>
        <end position="671"/>
    </location>
    <ligand>
        <name>ATP</name>
        <dbReference type="ChEBI" id="CHEBI:30616"/>
    </ligand>
</feature>
<comment type="caution">
    <text evidence="13">The sequence shown here is derived from an EMBL/GenBank/DDBJ whole genome shotgun (WGS) entry which is preliminary data.</text>
</comment>
<dbReference type="InterPro" id="IPR007696">
    <property type="entry name" value="DNA_mismatch_repair_MutS_core"/>
</dbReference>
<dbReference type="GO" id="GO:0030983">
    <property type="term" value="F:mismatched DNA binding"/>
    <property type="evidence" value="ECO:0007669"/>
    <property type="project" value="InterPro"/>
</dbReference>
<dbReference type="InterPro" id="IPR017261">
    <property type="entry name" value="DNA_mismatch_repair_MutS/MSH"/>
</dbReference>
<keyword evidence="7 9" id="KW-0234">DNA repair</keyword>
<evidence type="ECO:0000256" key="11">
    <source>
        <dbReference type="SAM" id="MobiDB-lite"/>
    </source>
</evidence>
<dbReference type="PANTHER" id="PTHR11361">
    <property type="entry name" value="DNA MISMATCH REPAIR PROTEIN MUTS FAMILY MEMBER"/>
    <property type="match status" value="1"/>
</dbReference>
<evidence type="ECO:0000256" key="10">
    <source>
        <dbReference type="RuleBase" id="RU003756"/>
    </source>
</evidence>
<dbReference type="GO" id="GO:0005524">
    <property type="term" value="F:ATP binding"/>
    <property type="evidence" value="ECO:0007669"/>
    <property type="project" value="UniProtKB-UniRule"/>
</dbReference>
<evidence type="ECO:0000259" key="12">
    <source>
        <dbReference type="PROSITE" id="PS00486"/>
    </source>
</evidence>
<keyword evidence="6 9" id="KW-0238">DNA-binding</keyword>
<evidence type="ECO:0000256" key="8">
    <source>
        <dbReference type="ARBA" id="ARBA00024647"/>
    </source>
</evidence>
<dbReference type="GO" id="GO:0005829">
    <property type="term" value="C:cytosol"/>
    <property type="evidence" value="ECO:0007669"/>
    <property type="project" value="TreeGrafter"/>
</dbReference>
<evidence type="ECO:0000313" key="13">
    <source>
        <dbReference type="EMBL" id="RMX10343.1"/>
    </source>
</evidence>
<dbReference type="SUPFAM" id="SSF52540">
    <property type="entry name" value="P-loop containing nucleoside triphosphate hydrolases"/>
    <property type="match status" value="1"/>
</dbReference>
<dbReference type="GO" id="GO:0003684">
    <property type="term" value="F:damaged DNA binding"/>
    <property type="evidence" value="ECO:0007669"/>
    <property type="project" value="UniProtKB-UniRule"/>
</dbReference>
<dbReference type="InterPro" id="IPR005748">
    <property type="entry name" value="DNA_mismatch_repair_MutS"/>
</dbReference>
<dbReference type="InterPro" id="IPR007861">
    <property type="entry name" value="DNA_mismatch_repair_MutS_clamp"/>
</dbReference>
<dbReference type="PANTHER" id="PTHR11361:SF34">
    <property type="entry name" value="DNA MISMATCH REPAIR PROTEIN MSH1, MITOCHONDRIAL"/>
    <property type="match status" value="1"/>
</dbReference>
<dbReference type="SUPFAM" id="SSF53150">
    <property type="entry name" value="DNA repair protein MutS, domain II"/>
    <property type="match status" value="1"/>
</dbReference>
<evidence type="ECO:0000256" key="5">
    <source>
        <dbReference type="ARBA" id="ARBA00022840"/>
    </source>
</evidence>
<dbReference type="InterPro" id="IPR007695">
    <property type="entry name" value="DNA_mismatch_repair_MutS-lik_N"/>
</dbReference>
<proteinExistence type="inferred from homology"/>
<gene>
    <name evidence="9 13" type="primary">mutS</name>
    <name evidence="13" type="ORF">EBQ24_05200</name>
</gene>
<sequence length="928" mass="99158">MMAQYLALKAQHPDTLLFYRMGDFYEMFYEDAHKAARLLNITLTQRGQSAGQPVPMAGVPFHSVDTYLARLIKLGESVAICEQIGDPAAGKGPVERKVVRIVTPGTLTDAALLPDKQEAVLLAIHEAQGRQAKGQARYGLAWLSITQGVVHLAQCSAAALHGWLDRIGASETLYSAGAPAQGEHSLDTVLAQRQLGGQGSAAQALPAWQFDAALGVRKLTGQLQVASLHAWDAADLPLAHAAAAALLHYTAHTQGRDLQHLQGIEVERDDATLHLPATTRRNLELVQTLRGESSPTLFSLLDTCATSMGSRQLKQWLLNPPRDRRIATQRLERIGALRAGSALPLWQHYRGALQGAADVERISARIALEQVRPRELVALKNTLRQALALANGRQSADVANAPDAPDAPSAPDAAAGQGAANGEDAASKTASPAFCLDSLLAALAAPEGLIDLLQAVIVEEPAALVRDGGVIASGFDAELDELRALQDSADTFLLALEARERERTGIANLRVQYNKVHGFYIEVSQGQLHRVPMDYKRRQTLKNAERFITPELKTFEDKALSAQERALAREKHLYQQLLEQLQAHIPALYRIAGALAQLDALCALAERSATLGWCAPQFAIEPCIDIVQGRHPVVEMRLAQTAQTSFIANDTALGGKRRMQIITGPNMGGKSTYMRQVALIALLASMGSYVPAQSCRIGPIDAIHTRIGAADDLANAQSTFMLEMTEAAQILHSATAHSLVLMDEIGRGTSTYDGLALAGSIATYLHDKTQAFTLFATHYFELTELPAKLAHAINTHVAAAETGSHIVFLHELQPGPASRSYGIHVARLAGMPAGVIQHARATLEHLQSQGTQAQGDLFSAALDDGLATAGPGDEALAWGVDGVVAGEGPSAQAPSAVEQALAALDIDALSPRQAQAQLYALKDLLGQA</sequence>
<protein>
    <recommendedName>
        <fullName evidence="2 9">DNA mismatch repair protein MutS</fullName>
    </recommendedName>
</protein>
<evidence type="ECO:0000256" key="3">
    <source>
        <dbReference type="ARBA" id="ARBA00022741"/>
    </source>
</evidence>
<dbReference type="Pfam" id="PF05190">
    <property type="entry name" value="MutS_IV"/>
    <property type="match status" value="1"/>
</dbReference>
<keyword evidence="3 9" id="KW-0547">Nucleotide-binding</keyword>
<dbReference type="InterPro" id="IPR007860">
    <property type="entry name" value="DNA_mmatch_repair_MutS_con_dom"/>
</dbReference>
<dbReference type="InterPro" id="IPR016151">
    <property type="entry name" value="DNA_mismatch_repair_MutS_N"/>
</dbReference>
<dbReference type="Pfam" id="PF00488">
    <property type="entry name" value="MutS_V"/>
    <property type="match status" value="1"/>
</dbReference>
<organism evidence="13 14">
    <name type="scientific">Allofranklinella schreckenbergeri</name>
    <dbReference type="NCBI Taxonomy" id="1076744"/>
    <lineage>
        <taxon>Bacteria</taxon>
        <taxon>Pseudomonadati</taxon>
        <taxon>Pseudomonadota</taxon>
        <taxon>Betaproteobacteria</taxon>
        <taxon>Burkholderiales</taxon>
        <taxon>Comamonadaceae</taxon>
        <taxon>Allofranklinella</taxon>
    </lineage>
</organism>
<dbReference type="NCBIfam" id="NF003810">
    <property type="entry name" value="PRK05399.1"/>
    <property type="match status" value="1"/>
</dbReference>
<dbReference type="Gene3D" id="6.10.140.430">
    <property type="match status" value="1"/>
</dbReference>
<dbReference type="InterPro" id="IPR036678">
    <property type="entry name" value="MutS_con_dom_sf"/>
</dbReference>
<dbReference type="HAMAP" id="MF_00096">
    <property type="entry name" value="MutS"/>
    <property type="match status" value="1"/>
</dbReference>
<name>A0A3M6R588_9BURK</name>
<comment type="function">
    <text evidence="8 9">This protein is involved in the repair of mismatches in DNA. It is possible that it carries out the mismatch recognition step. This protein has a weak ATPase activity.</text>
</comment>
<accession>A0A3M6R588</accession>
<evidence type="ECO:0000256" key="7">
    <source>
        <dbReference type="ARBA" id="ARBA00023204"/>
    </source>
</evidence>
<dbReference type="Pfam" id="PF05188">
    <property type="entry name" value="MutS_II"/>
    <property type="match status" value="1"/>
</dbReference>
<evidence type="ECO:0000256" key="2">
    <source>
        <dbReference type="ARBA" id="ARBA00021982"/>
    </source>
</evidence>
<dbReference type="Proteomes" id="UP000281171">
    <property type="component" value="Unassembled WGS sequence"/>
</dbReference>
<dbReference type="InterPro" id="IPR027417">
    <property type="entry name" value="P-loop_NTPase"/>
</dbReference>
<dbReference type="Gene3D" id="3.30.420.110">
    <property type="entry name" value="MutS, connector domain"/>
    <property type="match status" value="1"/>
</dbReference>
<dbReference type="SMART" id="SM00533">
    <property type="entry name" value="MUTSd"/>
    <property type="match status" value="1"/>
</dbReference>
<dbReference type="Gene3D" id="3.40.1170.10">
    <property type="entry name" value="DNA repair protein MutS, domain I"/>
    <property type="match status" value="1"/>
</dbReference>
<evidence type="ECO:0000256" key="6">
    <source>
        <dbReference type="ARBA" id="ARBA00023125"/>
    </source>
</evidence>
<dbReference type="SMART" id="SM00534">
    <property type="entry name" value="MUTSac"/>
    <property type="match status" value="1"/>
</dbReference>
<dbReference type="SUPFAM" id="SSF55271">
    <property type="entry name" value="DNA repair protein MutS, domain I"/>
    <property type="match status" value="1"/>
</dbReference>
<dbReference type="GO" id="GO:0140664">
    <property type="term" value="F:ATP-dependent DNA damage sensor activity"/>
    <property type="evidence" value="ECO:0007669"/>
    <property type="project" value="InterPro"/>
</dbReference>
<dbReference type="AlphaFoldDB" id="A0A3M6R588"/>
<dbReference type="PIRSF" id="PIRSF037677">
    <property type="entry name" value="DNA_mis_repair_Msh6"/>
    <property type="match status" value="1"/>
</dbReference>
<evidence type="ECO:0000256" key="9">
    <source>
        <dbReference type="HAMAP-Rule" id="MF_00096"/>
    </source>
</evidence>
<evidence type="ECO:0000256" key="4">
    <source>
        <dbReference type="ARBA" id="ARBA00022763"/>
    </source>
</evidence>
<dbReference type="InterPro" id="IPR045076">
    <property type="entry name" value="MutS"/>
</dbReference>
<feature type="domain" description="DNA mismatch repair proteins mutS family" evidence="12">
    <location>
        <begin position="738"/>
        <end position="754"/>
    </location>
</feature>
<dbReference type="FunFam" id="3.40.1170.10:FF:000001">
    <property type="entry name" value="DNA mismatch repair protein MutS"/>
    <property type="match status" value="1"/>
</dbReference>
<evidence type="ECO:0000313" key="14">
    <source>
        <dbReference type="Proteomes" id="UP000281171"/>
    </source>
</evidence>
<dbReference type="InterPro" id="IPR036187">
    <property type="entry name" value="DNA_mismatch_repair_MutS_sf"/>
</dbReference>
<dbReference type="InterPro" id="IPR000432">
    <property type="entry name" value="DNA_mismatch_repair_MutS_C"/>
</dbReference>
<keyword evidence="5 9" id="KW-0067">ATP-binding</keyword>
<dbReference type="Pfam" id="PF01624">
    <property type="entry name" value="MutS_I"/>
    <property type="match status" value="1"/>
</dbReference>
<evidence type="ECO:0000256" key="1">
    <source>
        <dbReference type="ARBA" id="ARBA00006271"/>
    </source>
</evidence>
<reference evidence="13 14" key="1">
    <citation type="submission" date="2018-10" db="EMBL/GenBank/DDBJ databases">
        <title>Comamonadaceae CDC group NO-1 genome sequencing and assembly.</title>
        <authorList>
            <person name="Bernier A.-M."/>
            <person name="Bernard K."/>
        </authorList>
    </citation>
    <scope>NUCLEOTIDE SEQUENCE [LARGE SCALE GENOMIC DNA]</scope>
    <source>
        <strain evidence="13 14">NML180581</strain>
    </source>
</reference>
<dbReference type="SUPFAM" id="SSF48334">
    <property type="entry name" value="DNA repair protein MutS, domain III"/>
    <property type="match status" value="1"/>
</dbReference>
<dbReference type="FunFam" id="3.40.50.300:FF:000870">
    <property type="entry name" value="MutS protein homolog 4"/>
    <property type="match status" value="1"/>
</dbReference>
<dbReference type="Pfam" id="PF05192">
    <property type="entry name" value="MutS_III"/>
    <property type="match status" value="1"/>
</dbReference>
<dbReference type="Gene3D" id="1.10.1420.10">
    <property type="match status" value="2"/>
</dbReference>
<keyword evidence="4 9" id="KW-0227">DNA damage</keyword>
<dbReference type="GO" id="GO:0006298">
    <property type="term" value="P:mismatch repair"/>
    <property type="evidence" value="ECO:0007669"/>
    <property type="project" value="UniProtKB-UniRule"/>
</dbReference>
<dbReference type="Gene3D" id="3.40.50.300">
    <property type="entry name" value="P-loop containing nucleotide triphosphate hydrolases"/>
    <property type="match status" value="1"/>
</dbReference>
<dbReference type="PROSITE" id="PS00486">
    <property type="entry name" value="DNA_MISMATCH_REPAIR_2"/>
    <property type="match status" value="1"/>
</dbReference>